<keyword evidence="1" id="KW-1133">Transmembrane helix</keyword>
<keyword evidence="3" id="KW-1185">Reference proteome</keyword>
<dbReference type="InParanoid" id="A0A1B7MN50"/>
<reference evidence="2 3" key="1">
    <citation type="submission" date="2016-06" db="EMBL/GenBank/DDBJ databases">
        <title>Comparative genomics of the ectomycorrhizal sister species Rhizopogon vinicolor and Rhizopogon vesiculosus (Basidiomycota: Boletales) reveals a divergence of the mating type B locus.</title>
        <authorList>
            <consortium name="DOE Joint Genome Institute"/>
            <person name="Mujic A.B."/>
            <person name="Kuo A."/>
            <person name="Tritt A."/>
            <person name="Lipzen A."/>
            <person name="Chen C."/>
            <person name="Johnson J."/>
            <person name="Sharma A."/>
            <person name="Barry K."/>
            <person name="Grigoriev I.V."/>
            <person name="Spatafora J.W."/>
        </authorList>
    </citation>
    <scope>NUCLEOTIDE SEQUENCE [LARGE SCALE GENOMIC DNA]</scope>
    <source>
        <strain evidence="2 3">AM-OR11-026</strain>
    </source>
</reference>
<organism evidence="2 3">
    <name type="scientific">Rhizopogon vinicolor AM-OR11-026</name>
    <dbReference type="NCBI Taxonomy" id="1314800"/>
    <lineage>
        <taxon>Eukaryota</taxon>
        <taxon>Fungi</taxon>
        <taxon>Dikarya</taxon>
        <taxon>Basidiomycota</taxon>
        <taxon>Agaricomycotina</taxon>
        <taxon>Agaricomycetes</taxon>
        <taxon>Agaricomycetidae</taxon>
        <taxon>Boletales</taxon>
        <taxon>Suillineae</taxon>
        <taxon>Rhizopogonaceae</taxon>
        <taxon>Rhizopogon</taxon>
    </lineage>
</organism>
<keyword evidence="1" id="KW-0472">Membrane</keyword>
<sequence>MYQLQSDWDSESVSVSLSSMKLGAWGRQNVVVDGSLCCTGTRSFIFLVFFAIVRY</sequence>
<protein>
    <submittedName>
        <fullName evidence="2">Uncharacterized protein</fullName>
    </submittedName>
</protein>
<evidence type="ECO:0000313" key="3">
    <source>
        <dbReference type="Proteomes" id="UP000092154"/>
    </source>
</evidence>
<keyword evidence="1" id="KW-0812">Transmembrane</keyword>
<dbReference type="Proteomes" id="UP000092154">
    <property type="component" value="Unassembled WGS sequence"/>
</dbReference>
<gene>
    <name evidence="2" type="ORF">K503DRAFT_474962</name>
</gene>
<name>A0A1B7MN50_9AGAM</name>
<evidence type="ECO:0000313" key="2">
    <source>
        <dbReference type="EMBL" id="OAX34025.1"/>
    </source>
</evidence>
<proteinExistence type="predicted"/>
<dbReference type="EMBL" id="KV448670">
    <property type="protein sequence ID" value="OAX34025.1"/>
    <property type="molecule type" value="Genomic_DNA"/>
</dbReference>
<accession>A0A1B7MN50</accession>
<dbReference type="AlphaFoldDB" id="A0A1B7MN50"/>
<evidence type="ECO:0000256" key="1">
    <source>
        <dbReference type="SAM" id="Phobius"/>
    </source>
</evidence>
<feature type="transmembrane region" description="Helical" evidence="1">
    <location>
        <begin position="30"/>
        <end position="53"/>
    </location>
</feature>